<sequence length="777" mass="90522">MATPPDVFKAPPVRSLPKFPVLPPIEGTQRLSDVEHATALKEEIVKKIAAQKKLLRHRRSKFPVLNLTPEEILFFFLLHLSYCILYYLQMNYMFMRQCVETRPLAPIQQHWLDSIVARVPSRLKKSTEANKLLQELCMEVSDEFHSMMVKHTGIGSFLYRKNFFKHLIELPDSSFALVIILDFSTPWHGSFIRNRRIIKAHLHILHPVMQTMLDIGYTTFSPVVLVDFSGFRASGPVDCKSLQNKMAVECKRTEDRIMNTWFPKVIHLLTNKEILNRVKEQKMDSFYNCASTLISNQLKSLLQTNVEEFASVFNPSSHHCLPVFRMALTFDDEKMEIYPTLQDLESAVFEILNKVQTVQSWLAQTTSSFVDAKVDDHILAQARVTVKDAVRKNLEEPDKHFQSYVESYDWLANGTALARVKKFMEEEHSFDEYTEEFRALSKEIISLPSKARFTMVHLDCEELKQGLANKAKTYAEMLLNKLIISHREQNLQICNEFETIREKALKVPESTDEMAEMDGYINFMKTKGSAELTEKIKEAHCRLDYLLDAHVIDPEDLQLNSTVFLWPKNILDVFELNDEMIQKAKKKGVQELNAKREQLIEQLEKLGRRTEEFPYCSELDMMQQYVADVRSVQKFLQEAEDNIVLINKEEAFYKMDPTSYPQVLVIKESIEPYQKLFGFVLKWQRTENGWMNGSFQDLDGESMEVKVDEFFRESFKMLKFFQQKQNKAAQEMEKISGRTKRKPSEDDPEKQESPTITLCSNIMEQIKEFKVLYATII</sequence>
<keyword evidence="1" id="KW-0175">Coiled coil</keyword>
<keyword evidence="4" id="KW-1185">Reference proteome</keyword>
<accession>A0A3Q1EWP8</accession>
<dbReference type="GO" id="GO:0045505">
    <property type="term" value="F:dynein intermediate chain binding"/>
    <property type="evidence" value="ECO:0007669"/>
    <property type="project" value="InterPro"/>
</dbReference>
<dbReference type="GO" id="GO:0007018">
    <property type="term" value="P:microtubule-based movement"/>
    <property type="evidence" value="ECO:0007669"/>
    <property type="project" value="InterPro"/>
</dbReference>
<evidence type="ECO:0000256" key="1">
    <source>
        <dbReference type="SAM" id="Coils"/>
    </source>
</evidence>
<organism evidence="3 4">
    <name type="scientific">Acanthochromis polyacanthus</name>
    <name type="common">spiny chromis</name>
    <dbReference type="NCBI Taxonomy" id="80966"/>
    <lineage>
        <taxon>Eukaryota</taxon>
        <taxon>Metazoa</taxon>
        <taxon>Chordata</taxon>
        <taxon>Craniata</taxon>
        <taxon>Vertebrata</taxon>
        <taxon>Euteleostomi</taxon>
        <taxon>Actinopterygii</taxon>
        <taxon>Neopterygii</taxon>
        <taxon>Teleostei</taxon>
        <taxon>Neoteleostei</taxon>
        <taxon>Acanthomorphata</taxon>
        <taxon>Ovalentaria</taxon>
        <taxon>Pomacentridae</taxon>
        <taxon>Acanthochromis</taxon>
    </lineage>
</organism>
<reference evidence="3" key="1">
    <citation type="submission" date="2025-08" db="UniProtKB">
        <authorList>
            <consortium name="Ensembl"/>
        </authorList>
    </citation>
    <scope>IDENTIFICATION</scope>
</reference>
<dbReference type="GO" id="GO:0051959">
    <property type="term" value="F:dynein light intermediate chain binding"/>
    <property type="evidence" value="ECO:0007669"/>
    <property type="project" value="InterPro"/>
</dbReference>
<dbReference type="GO" id="GO:0030286">
    <property type="term" value="C:dynein complex"/>
    <property type="evidence" value="ECO:0007669"/>
    <property type="project" value="InterPro"/>
</dbReference>
<evidence type="ECO:0000256" key="2">
    <source>
        <dbReference type="SAM" id="MobiDB-lite"/>
    </source>
</evidence>
<evidence type="ECO:0000313" key="3">
    <source>
        <dbReference type="Ensembl" id="ENSAPOP00000008763.1"/>
    </source>
</evidence>
<dbReference type="AlphaFoldDB" id="A0A3Q1EWP8"/>
<dbReference type="STRING" id="80966.ENSAPOP00000008763"/>
<dbReference type="PANTHER" id="PTHR22878">
    <property type="entry name" value="DYNEIN HEAVY CHAIN 6, AXONEMAL-LIKE-RELATED"/>
    <property type="match status" value="1"/>
</dbReference>
<dbReference type="InParanoid" id="A0A3Q1EWP8"/>
<feature type="region of interest" description="Disordered" evidence="2">
    <location>
        <begin position="731"/>
        <end position="756"/>
    </location>
</feature>
<dbReference type="Ensembl" id="ENSAPOT00000002691.1">
    <property type="protein sequence ID" value="ENSAPOP00000008763.1"/>
    <property type="gene ID" value="ENSAPOG00000011018.1"/>
</dbReference>
<dbReference type="Proteomes" id="UP000257200">
    <property type="component" value="Unplaced"/>
</dbReference>
<dbReference type="InterPro" id="IPR026983">
    <property type="entry name" value="DHC"/>
</dbReference>
<feature type="coiled-coil region" evidence="1">
    <location>
        <begin position="582"/>
        <end position="609"/>
    </location>
</feature>
<evidence type="ECO:0000313" key="4">
    <source>
        <dbReference type="Proteomes" id="UP000257200"/>
    </source>
</evidence>
<proteinExistence type="predicted"/>
<reference evidence="3" key="2">
    <citation type="submission" date="2025-09" db="UniProtKB">
        <authorList>
            <consortium name="Ensembl"/>
        </authorList>
    </citation>
    <scope>IDENTIFICATION</scope>
</reference>
<protein>
    <submittedName>
        <fullName evidence="3">Uncharacterized protein</fullName>
    </submittedName>
</protein>
<name>A0A3Q1EWP8_9TELE</name>
<dbReference type="PANTHER" id="PTHR22878:SF70">
    <property type="entry name" value="DYNEIN HEAVY CHAIN 2, AXONEMAL"/>
    <property type="match status" value="1"/>
</dbReference>
<dbReference type="GeneTree" id="ENSGT00940000154280"/>